<feature type="domain" description="HTH marR-type" evidence="4">
    <location>
        <begin position="7"/>
        <end position="141"/>
    </location>
</feature>
<dbReference type="Gene3D" id="1.10.10.10">
    <property type="entry name" value="Winged helix-like DNA-binding domain superfamily/Winged helix DNA-binding domain"/>
    <property type="match status" value="1"/>
</dbReference>
<keyword evidence="6" id="KW-1185">Reference proteome</keyword>
<keyword evidence="1" id="KW-0805">Transcription regulation</keyword>
<dbReference type="OrthoDB" id="582199at2"/>
<dbReference type="Pfam" id="PF01047">
    <property type="entry name" value="MarR"/>
    <property type="match status" value="1"/>
</dbReference>
<dbReference type="EMBL" id="VANS01000010">
    <property type="protein sequence ID" value="TMM49301.1"/>
    <property type="molecule type" value="Genomic_DNA"/>
</dbReference>
<dbReference type="GO" id="GO:0003677">
    <property type="term" value="F:DNA binding"/>
    <property type="evidence" value="ECO:0007669"/>
    <property type="project" value="UniProtKB-KW"/>
</dbReference>
<dbReference type="InterPro" id="IPR036388">
    <property type="entry name" value="WH-like_DNA-bd_sf"/>
</dbReference>
<name>A0A5S3P7G6_9RHOB</name>
<dbReference type="InterPro" id="IPR039422">
    <property type="entry name" value="MarR/SlyA-like"/>
</dbReference>
<dbReference type="GO" id="GO:0003700">
    <property type="term" value="F:DNA-binding transcription factor activity"/>
    <property type="evidence" value="ECO:0007669"/>
    <property type="project" value="InterPro"/>
</dbReference>
<evidence type="ECO:0000256" key="3">
    <source>
        <dbReference type="ARBA" id="ARBA00023163"/>
    </source>
</evidence>
<dbReference type="SMART" id="SM00347">
    <property type="entry name" value="HTH_MARR"/>
    <property type="match status" value="1"/>
</dbReference>
<dbReference type="PROSITE" id="PS50995">
    <property type="entry name" value="HTH_MARR_2"/>
    <property type="match status" value="1"/>
</dbReference>
<comment type="caution">
    <text evidence="5">The sequence shown here is derived from an EMBL/GenBank/DDBJ whole genome shotgun (WGS) entry which is preliminary data.</text>
</comment>
<protein>
    <submittedName>
        <fullName evidence="5">MarR family transcriptional regulator</fullName>
    </submittedName>
</protein>
<dbReference type="PANTHER" id="PTHR33164">
    <property type="entry name" value="TRANSCRIPTIONAL REGULATOR, MARR FAMILY"/>
    <property type="match status" value="1"/>
</dbReference>
<evidence type="ECO:0000256" key="1">
    <source>
        <dbReference type="ARBA" id="ARBA00023015"/>
    </source>
</evidence>
<dbReference type="InterPro" id="IPR036390">
    <property type="entry name" value="WH_DNA-bd_sf"/>
</dbReference>
<proteinExistence type="predicted"/>
<accession>A0A5S3P7G6</accession>
<keyword evidence="2" id="KW-0238">DNA-binding</keyword>
<dbReference type="InterPro" id="IPR023187">
    <property type="entry name" value="Tscrpt_reg_MarR-type_CS"/>
</dbReference>
<reference evidence="5 6" key="1">
    <citation type="submission" date="2019-05" db="EMBL/GenBank/DDBJ databases">
        <title>Sulfitobacter sabulilitoris sp. nov., isolated from a marine sand.</title>
        <authorList>
            <person name="Yoon J.-H."/>
        </authorList>
    </citation>
    <scope>NUCLEOTIDE SEQUENCE [LARGE SCALE GENOMIC DNA]</scope>
    <source>
        <strain evidence="5 6">HSMS-29</strain>
    </source>
</reference>
<sequence length="158" mass="17056">MTNRIDPDSLGFLTGDLARLMRAAFEREIDRGAVPVTSAEARVLAHMARCGATRQNKLADRLGVAPMSLTGFLDKLEQAGLIARGTDPSDRRAKIVTLTPAADAVLEQIAQAGDRARTLARRDISDADWALFRDVALRLRGNLEQARRAAVPGRGVPA</sequence>
<dbReference type="PANTHER" id="PTHR33164:SF64">
    <property type="entry name" value="TRANSCRIPTIONAL REGULATOR SLYA"/>
    <property type="match status" value="1"/>
</dbReference>
<organism evidence="5 6">
    <name type="scientific">Sulfitobacter sabulilitoris</name>
    <dbReference type="NCBI Taxonomy" id="2562655"/>
    <lineage>
        <taxon>Bacteria</taxon>
        <taxon>Pseudomonadati</taxon>
        <taxon>Pseudomonadota</taxon>
        <taxon>Alphaproteobacteria</taxon>
        <taxon>Rhodobacterales</taxon>
        <taxon>Roseobacteraceae</taxon>
        <taxon>Sulfitobacter</taxon>
    </lineage>
</organism>
<keyword evidence="3" id="KW-0804">Transcription</keyword>
<dbReference type="InterPro" id="IPR000835">
    <property type="entry name" value="HTH_MarR-typ"/>
</dbReference>
<dbReference type="Proteomes" id="UP000309550">
    <property type="component" value="Unassembled WGS sequence"/>
</dbReference>
<evidence type="ECO:0000259" key="4">
    <source>
        <dbReference type="PROSITE" id="PS50995"/>
    </source>
</evidence>
<dbReference type="GO" id="GO:0006950">
    <property type="term" value="P:response to stress"/>
    <property type="evidence" value="ECO:0007669"/>
    <property type="project" value="TreeGrafter"/>
</dbReference>
<evidence type="ECO:0000313" key="6">
    <source>
        <dbReference type="Proteomes" id="UP000309550"/>
    </source>
</evidence>
<evidence type="ECO:0000256" key="2">
    <source>
        <dbReference type="ARBA" id="ARBA00023125"/>
    </source>
</evidence>
<dbReference type="PROSITE" id="PS01117">
    <property type="entry name" value="HTH_MARR_1"/>
    <property type="match status" value="1"/>
</dbReference>
<dbReference type="PRINTS" id="PR00598">
    <property type="entry name" value="HTHMARR"/>
</dbReference>
<evidence type="ECO:0000313" key="5">
    <source>
        <dbReference type="EMBL" id="TMM49301.1"/>
    </source>
</evidence>
<dbReference type="SUPFAM" id="SSF46785">
    <property type="entry name" value="Winged helix' DNA-binding domain"/>
    <property type="match status" value="1"/>
</dbReference>
<dbReference type="AlphaFoldDB" id="A0A5S3P7G6"/>
<gene>
    <name evidence="5" type="ORF">FDT80_18330</name>
</gene>
<dbReference type="RefSeq" id="WP_138663786.1">
    <property type="nucleotide sequence ID" value="NZ_VANS01000010.1"/>
</dbReference>